<feature type="transmembrane region" description="Helical" evidence="6">
    <location>
        <begin position="344"/>
        <end position="365"/>
    </location>
</feature>
<evidence type="ECO:0000256" key="4">
    <source>
        <dbReference type="ARBA" id="ARBA00022989"/>
    </source>
</evidence>
<evidence type="ECO:0000256" key="6">
    <source>
        <dbReference type="SAM" id="Phobius"/>
    </source>
</evidence>
<feature type="transmembrane region" description="Helical" evidence="6">
    <location>
        <begin position="280"/>
        <end position="300"/>
    </location>
</feature>
<dbReference type="Gene3D" id="1.20.1250.20">
    <property type="entry name" value="MFS general substrate transporter like domains"/>
    <property type="match status" value="1"/>
</dbReference>
<protein>
    <submittedName>
        <fullName evidence="7">MFS transporter</fullName>
    </submittedName>
</protein>
<dbReference type="InterPro" id="IPR011701">
    <property type="entry name" value="MFS"/>
</dbReference>
<feature type="transmembrane region" description="Helical" evidence="6">
    <location>
        <begin position="102"/>
        <end position="123"/>
    </location>
</feature>
<dbReference type="PANTHER" id="PTHR12778:SF10">
    <property type="entry name" value="MAJOR FACILITATOR SUPERFAMILY DOMAIN-CONTAINING PROTEIN 3"/>
    <property type="match status" value="1"/>
</dbReference>
<dbReference type="PROSITE" id="PS00216">
    <property type="entry name" value="SUGAR_TRANSPORT_1"/>
    <property type="match status" value="1"/>
</dbReference>
<accession>A0ABV8BN12</accession>
<feature type="transmembrane region" description="Helical" evidence="6">
    <location>
        <begin position="168"/>
        <end position="186"/>
    </location>
</feature>
<feature type="transmembrane region" description="Helical" evidence="6">
    <location>
        <begin position="252"/>
        <end position="273"/>
    </location>
</feature>
<evidence type="ECO:0000256" key="1">
    <source>
        <dbReference type="ARBA" id="ARBA00004141"/>
    </source>
</evidence>
<name>A0ABV8BN12_9PSEU</name>
<dbReference type="SUPFAM" id="SSF103473">
    <property type="entry name" value="MFS general substrate transporter"/>
    <property type="match status" value="1"/>
</dbReference>
<feature type="transmembrane region" description="Helical" evidence="6">
    <location>
        <begin position="219"/>
        <end position="240"/>
    </location>
</feature>
<dbReference type="RefSeq" id="WP_382368909.1">
    <property type="nucleotide sequence ID" value="NZ_JBHRZI010000005.1"/>
</dbReference>
<dbReference type="Pfam" id="PF07690">
    <property type="entry name" value="MFS_1"/>
    <property type="match status" value="1"/>
</dbReference>
<keyword evidence="2" id="KW-0813">Transport</keyword>
<keyword evidence="3 6" id="KW-0812">Transmembrane</keyword>
<feature type="transmembrane region" description="Helical" evidence="6">
    <location>
        <begin position="144"/>
        <end position="162"/>
    </location>
</feature>
<keyword evidence="8" id="KW-1185">Reference proteome</keyword>
<evidence type="ECO:0000256" key="5">
    <source>
        <dbReference type="ARBA" id="ARBA00023136"/>
    </source>
</evidence>
<dbReference type="Proteomes" id="UP001595690">
    <property type="component" value="Unassembled WGS sequence"/>
</dbReference>
<feature type="transmembrane region" description="Helical" evidence="6">
    <location>
        <begin position="12"/>
        <end position="35"/>
    </location>
</feature>
<feature type="transmembrane region" description="Helical" evidence="6">
    <location>
        <begin position="41"/>
        <end position="65"/>
    </location>
</feature>
<evidence type="ECO:0000256" key="3">
    <source>
        <dbReference type="ARBA" id="ARBA00022692"/>
    </source>
</evidence>
<proteinExistence type="predicted"/>
<feature type="transmembrane region" description="Helical" evidence="6">
    <location>
        <begin position="371"/>
        <end position="390"/>
    </location>
</feature>
<evidence type="ECO:0000256" key="2">
    <source>
        <dbReference type="ARBA" id="ARBA00022448"/>
    </source>
</evidence>
<feature type="transmembrane region" description="Helical" evidence="6">
    <location>
        <begin position="306"/>
        <end position="332"/>
    </location>
</feature>
<dbReference type="InterPro" id="IPR004752">
    <property type="entry name" value="AmpG_permease/AT-1"/>
</dbReference>
<dbReference type="InterPro" id="IPR005829">
    <property type="entry name" value="Sugar_transporter_CS"/>
</dbReference>
<dbReference type="InterPro" id="IPR036259">
    <property type="entry name" value="MFS_trans_sf"/>
</dbReference>
<dbReference type="EMBL" id="JBHRZI010000005">
    <property type="protein sequence ID" value="MFC3890661.1"/>
    <property type="molecule type" value="Genomic_DNA"/>
</dbReference>
<sequence length="412" mass="42866">MNGASRRDTFRLLGMLHAGQYLPINFVYMALVVILRDRGASLSQIALVSSVGLLFAAKFLWAPLLDRFGGRRGHFRSWLLVLQPLMAAVLIALLPLDPVGDYGLLMVVVLVVVQAAAVQDVAADALAVRALEPHDRGVGSGVRFAGGYVGNMLGGGAVLFVYSQWGWHAAVLSLAVLTAVPLWPLVRYREPEYADMGERPGFRAVVTVFKVPGVVRWTLFLLPLSWIGVAGAYAMVPPMLVDAGWSADRVGLVVGIAVSSVGGVAALGAGLLVERLGRRRVLALSCGAQGLALLGFSPMALGHAPFLMTTVALCSFGAVYAAGSVVINAITMDFTRPATAASDFTVLASVGTFVSLLGGAVAVALAGQVGYLTVLVGATASVLAAAVVNARLKDPPVVVPQVVQDNVSVVSA</sequence>
<dbReference type="PANTHER" id="PTHR12778">
    <property type="entry name" value="SOLUTE CARRIER FAMILY 33 ACETYL-COA TRANSPORTER -RELATED"/>
    <property type="match status" value="1"/>
</dbReference>
<evidence type="ECO:0000313" key="8">
    <source>
        <dbReference type="Proteomes" id="UP001595690"/>
    </source>
</evidence>
<keyword evidence="5 6" id="KW-0472">Membrane</keyword>
<comment type="subcellular location">
    <subcellularLocation>
        <location evidence="1">Membrane</location>
        <topology evidence="1">Multi-pass membrane protein</topology>
    </subcellularLocation>
</comment>
<reference evidence="8" key="1">
    <citation type="journal article" date="2019" name="Int. J. Syst. Evol. Microbiol.">
        <title>The Global Catalogue of Microorganisms (GCM) 10K type strain sequencing project: providing services to taxonomists for standard genome sequencing and annotation.</title>
        <authorList>
            <consortium name="The Broad Institute Genomics Platform"/>
            <consortium name="The Broad Institute Genome Sequencing Center for Infectious Disease"/>
            <person name="Wu L."/>
            <person name="Ma J."/>
        </authorList>
    </citation>
    <scope>NUCLEOTIDE SEQUENCE [LARGE SCALE GENOMIC DNA]</scope>
    <source>
        <strain evidence="8">CGMCC 4.7405</strain>
    </source>
</reference>
<gene>
    <name evidence="7" type="ORF">ACFOWZ_04190</name>
</gene>
<comment type="caution">
    <text evidence="7">The sequence shown here is derived from an EMBL/GenBank/DDBJ whole genome shotgun (WGS) entry which is preliminary data.</text>
</comment>
<feature type="transmembrane region" description="Helical" evidence="6">
    <location>
        <begin position="77"/>
        <end position="96"/>
    </location>
</feature>
<evidence type="ECO:0000313" key="7">
    <source>
        <dbReference type="EMBL" id="MFC3890661.1"/>
    </source>
</evidence>
<organism evidence="7 8">
    <name type="scientific">Lentzea rhizosphaerae</name>
    <dbReference type="NCBI Taxonomy" id="2041025"/>
    <lineage>
        <taxon>Bacteria</taxon>
        <taxon>Bacillati</taxon>
        <taxon>Actinomycetota</taxon>
        <taxon>Actinomycetes</taxon>
        <taxon>Pseudonocardiales</taxon>
        <taxon>Pseudonocardiaceae</taxon>
        <taxon>Lentzea</taxon>
    </lineage>
</organism>
<keyword evidence="4 6" id="KW-1133">Transmembrane helix</keyword>